<dbReference type="RefSeq" id="WP_004077445.1">
    <property type="nucleotide sequence ID" value="NZ_CM001436.1"/>
</dbReference>
<evidence type="ECO:0000256" key="4">
    <source>
        <dbReference type="ARBA" id="ARBA00023471"/>
    </source>
</evidence>
<accession>H1Z410</accession>
<organism evidence="8 9">
    <name type="scientific">Methanoplanus limicola DSM 2279</name>
    <dbReference type="NCBI Taxonomy" id="937775"/>
    <lineage>
        <taxon>Archaea</taxon>
        <taxon>Methanobacteriati</taxon>
        <taxon>Methanobacteriota</taxon>
        <taxon>Stenosarchaea group</taxon>
        <taxon>Methanomicrobia</taxon>
        <taxon>Methanomicrobiales</taxon>
        <taxon>Methanomicrobiaceae</taxon>
        <taxon>Methanoplanus</taxon>
    </lineage>
</organism>
<dbReference type="HOGENOM" id="CLU_112007_1_0_2"/>
<dbReference type="AlphaFoldDB" id="H1Z410"/>
<dbReference type="EC" id="4.1.1.111" evidence="4"/>
<dbReference type="STRING" id="937775.Metlim_1588"/>
<dbReference type="InterPro" id="IPR036390">
    <property type="entry name" value="WH_DNA-bd_sf"/>
</dbReference>
<comment type="pathway">
    <text evidence="2">Porphyrin-containing compound metabolism.</text>
</comment>
<dbReference type="EMBL" id="CM001436">
    <property type="protein sequence ID" value="EHQ35689.1"/>
    <property type="molecule type" value="Genomic_DNA"/>
</dbReference>
<dbReference type="InterPro" id="IPR036388">
    <property type="entry name" value="WH-like_DNA-bd_sf"/>
</dbReference>
<evidence type="ECO:0000313" key="9">
    <source>
        <dbReference type="Proteomes" id="UP000005741"/>
    </source>
</evidence>
<keyword evidence="9" id="KW-1185">Reference proteome</keyword>
<dbReference type="Gene3D" id="1.10.10.10">
    <property type="entry name" value="Winged helix-like DNA-binding domain superfamily/Winged helix DNA-binding domain"/>
    <property type="match status" value="1"/>
</dbReference>
<dbReference type="InterPro" id="IPR019888">
    <property type="entry name" value="Tscrpt_reg_AsnC-like"/>
</dbReference>
<dbReference type="InterPro" id="IPR040523">
    <property type="entry name" value="AsnC_trans_reg2"/>
</dbReference>
<reference evidence="8 9" key="1">
    <citation type="submission" date="2011-10" db="EMBL/GenBank/DDBJ databases">
        <title>The Improved High-Quality Draft genome of Methanoplanus limicola DSM 2279.</title>
        <authorList>
            <consortium name="US DOE Joint Genome Institute (JGI-PGF)"/>
            <person name="Lucas S."/>
            <person name="Copeland A."/>
            <person name="Lapidus A."/>
            <person name="Glavina del Rio T."/>
            <person name="Dalin E."/>
            <person name="Tice H."/>
            <person name="Bruce D."/>
            <person name="Goodwin L."/>
            <person name="Pitluck S."/>
            <person name="Peters L."/>
            <person name="Mikhailova N."/>
            <person name="Lu M."/>
            <person name="Kyrpides N."/>
            <person name="Mavromatis K."/>
            <person name="Ivanova N."/>
            <person name="Markowitz V."/>
            <person name="Cheng J.-F."/>
            <person name="Hugenholtz P."/>
            <person name="Woyke T."/>
            <person name="Wu D."/>
            <person name="Wirth R."/>
            <person name="Brambilla E.-M."/>
            <person name="Klenk H.-P."/>
            <person name="Eisen J.A."/>
        </authorList>
    </citation>
    <scope>NUCLEOTIDE SEQUENCE [LARGE SCALE GENOMIC DNA]</scope>
    <source>
        <strain evidence="8 9">DSM 2279</strain>
    </source>
</reference>
<evidence type="ECO:0000313" key="8">
    <source>
        <dbReference type="EMBL" id="EHQ35689.1"/>
    </source>
</evidence>
<name>H1Z410_9EURY</name>
<dbReference type="Pfam" id="PF22451">
    <property type="entry name" value="NirdL-like_HTH"/>
    <property type="match status" value="1"/>
</dbReference>
<dbReference type="InterPro" id="IPR050684">
    <property type="entry name" value="HTH-Siroheme_Decarb"/>
</dbReference>
<comment type="catalytic activity">
    <reaction evidence="5">
        <text>siroheme + 2 H(+) = 12,18-didecarboxysiroheme + 2 CO2</text>
        <dbReference type="Rhea" id="RHEA:19093"/>
        <dbReference type="ChEBI" id="CHEBI:15378"/>
        <dbReference type="ChEBI" id="CHEBI:16526"/>
        <dbReference type="ChEBI" id="CHEBI:60052"/>
        <dbReference type="ChEBI" id="CHEBI:140497"/>
        <dbReference type="EC" id="4.1.1.111"/>
    </reaction>
</comment>
<dbReference type="InParanoid" id="H1Z410"/>
<evidence type="ECO:0000256" key="1">
    <source>
        <dbReference type="ARBA" id="ARBA00023239"/>
    </source>
</evidence>
<dbReference type="PANTHER" id="PTHR43413">
    <property type="entry name" value="TRANSCRIPTIONAL REGULATOR, ASNC FAMILY"/>
    <property type="match status" value="1"/>
</dbReference>
<sequence>MPVRTGWGDTIDSDICIDRTDLILLDALQDDFPLVAKPWDLIATRIGISVGELLSRLLSLQECGIIRGIIPALESRKFGLKAGTLVAIHMPDNRHHEITEIINSYSEVSHNYLREHYYSVWFTISAPTEERISEILSDIMQRTGVMAEDIINLPTICKYKIDVRFTCFTGDENFGQD</sequence>
<evidence type="ECO:0000256" key="2">
    <source>
        <dbReference type="ARBA" id="ARBA00023444"/>
    </source>
</evidence>
<dbReference type="Pfam" id="PF17805">
    <property type="entry name" value="AsnC_trans_reg2"/>
    <property type="match status" value="1"/>
</dbReference>
<comment type="similarity">
    <text evidence="3">Belongs to the Ahb/Nir family.</text>
</comment>
<feature type="domain" description="Siroheme decarboxylase AsnC-like ligand binding" evidence="6">
    <location>
        <begin position="77"/>
        <end position="160"/>
    </location>
</feature>
<proteinExistence type="inferred from homology"/>
<dbReference type="SMART" id="SM00344">
    <property type="entry name" value="HTH_ASNC"/>
    <property type="match status" value="1"/>
</dbReference>
<dbReference type="GO" id="GO:0016829">
    <property type="term" value="F:lyase activity"/>
    <property type="evidence" value="ECO:0007669"/>
    <property type="project" value="UniProtKB-KW"/>
</dbReference>
<evidence type="ECO:0000259" key="6">
    <source>
        <dbReference type="Pfam" id="PF17805"/>
    </source>
</evidence>
<evidence type="ECO:0000256" key="3">
    <source>
        <dbReference type="ARBA" id="ARBA00023457"/>
    </source>
</evidence>
<dbReference type="Gene3D" id="3.30.70.3460">
    <property type="match status" value="1"/>
</dbReference>
<feature type="domain" description="Siroheme decarboxylase NirL-like HTH" evidence="7">
    <location>
        <begin position="23"/>
        <end position="67"/>
    </location>
</feature>
<gene>
    <name evidence="8" type="ORF">Metlim_1588</name>
</gene>
<dbReference type="PANTHER" id="PTHR43413:SF1">
    <property type="entry name" value="SIROHEME DECARBOXYLASE NIRL SUBUNIT"/>
    <property type="match status" value="1"/>
</dbReference>
<dbReference type="InterPro" id="IPR053953">
    <property type="entry name" value="NirdL-like_HTH"/>
</dbReference>
<evidence type="ECO:0000256" key="5">
    <source>
        <dbReference type="ARBA" id="ARBA00048470"/>
    </source>
</evidence>
<evidence type="ECO:0000259" key="7">
    <source>
        <dbReference type="Pfam" id="PF22451"/>
    </source>
</evidence>
<dbReference type="Proteomes" id="UP000005741">
    <property type="component" value="Chromosome"/>
</dbReference>
<protein>
    <recommendedName>
        <fullName evidence="4">siroheme decarboxylase</fullName>
        <ecNumber evidence="4">4.1.1.111</ecNumber>
    </recommendedName>
</protein>
<dbReference type="SUPFAM" id="SSF46785">
    <property type="entry name" value="Winged helix' DNA-binding domain"/>
    <property type="match status" value="1"/>
</dbReference>
<keyword evidence="1" id="KW-0456">Lyase</keyword>